<name>A0A553PDF9_TIGCA</name>
<dbReference type="Gene3D" id="2.60.40.150">
    <property type="entry name" value="C2 domain"/>
    <property type="match status" value="2"/>
</dbReference>
<dbReference type="FunFam" id="3.20.20.190:FF:000005">
    <property type="entry name" value="1-phosphatidylinositol 4,5-bisphosphate phosphodiesterase"/>
    <property type="match status" value="1"/>
</dbReference>
<feature type="region of interest" description="Disordered" evidence="7">
    <location>
        <begin position="915"/>
        <end position="941"/>
    </location>
</feature>
<dbReference type="InterPro" id="IPR037862">
    <property type="entry name" value="PLC-beta_PH"/>
</dbReference>
<reference evidence="10 11" key="1">
    <citation type="journal article" date="2018" name="Nat. Ecol. Evol.">
        <title>Genomic signatures of mitonuclear coevolution across populations of Tigriopus californicus.</title>
        <authorList>
            <person name="Barreto F.S."/>
            <person name="Watson E.T."/>
            <person name="Lima T.G."/>
            <person name="Willett C.S."/>
            <person name="Edmands S."/>
            <person name="Li W."/>
            <person name="Burton R.S."/>
        </authorList>
    </citation>
    <scope>NUCLEOTIDE SEQUENCE [LARGE SCALE GENOMIC DNA]</scope>
    <source>
        <strain evidence="10 11">San Diego</strain>
    </source>
</reference>
<dbReference type="Gene3D" id="1.10.238.10">
    <property type="entry name" value="EF-hand"/>
    <property type="match status" value="2"/>
</dbReference>
<evidence type="ECO:0000313" key="10">
    <source>
        <dbReference type="EMBL" id="TRY75722.1"/>
    </source>
</evidence>
<dbReference type="SUPFAM" id="SSF47473">
    <property type="entry name" value="EF-hand"/>
    <property type="match status" value="2"/>
</dbReference>
<dbReference type="GO" id="GO:0051209">
    <property type="term" value="P:release of sequestered calcium ion into cytosol"/>
    <property type="evidence" value="ECO:0007669"/>
    <property type="project" value="TreeGrafter"/>
</dbReference>
<dbReference type="SUPFAM" id="SSF49562">
    <property type="entry name" value="C2 domain (Calcium/lipid-binding domain, CaLB)"/>
    <property type="match status" value="2"/>
</dbReference>
<dbReference type="CDD" id="cd08591">
    <property type="entry name" value="PI-PLCc_beta"/>
    <property type="match status" value="1"/>
</dbReference>
<dbReference type="PRINTS" id="PR00390">
    <property type="entry name" value="PHPHLIPASEC"/>
</dbReference>
<dbReference type="FunFam" id="2.60.40.150:FF:000008">
    <property type="entry name" value="1-phosphatidylinositol 4,5-bisphosphate phosphodiesterase"/>
    <property type="match status" value="2"/>
</dbReference>
<feature type="region of interest" description="Disordered" evidence="7">
    <location>
        <begin position="1846"/>
        <end position="1870"/>
    </location>
</feature>
<dbReference type="PROSITE" id="PS50008">
    <property type="entry name" value="PIPLC_Y_DOMAIN"/>
    <property type="match status" value="2"/>
</dbReference>
<comment type="catalytic activity">
    <reaction evidence="6">
        <text>a 1,2-diacyl-sn-glycero-3-phospho-(1D-myo-inositol-4,5-bisphosphate) + H2O = 1D-myo-inositol 1,4,5-trisphosphate + a 1,2-diacyl-sn-glycerol + H(+)</text>
        <dbReference type="Rhea" id="RHEA:33179"/>
        <dbReference type="ChEBI" id="CHEBI:15377"/>
        <dbReference type="ChEBI" id="CHEBI:15378"/>
        <dbReference type="ChEBI" id="CHEBI:17815"/>
        <dbReference type="ChEBI" id="CHEBI:58456"/>
        <dbReference type="ChEBI" id="CHEBI:203600"/>
        <dbReference type="EC" id="3.1.4.11"/>
    </reaction>
</comment>
<dbReference type="InterPro" id="IPR000909">
    <property type="entry name" value="PLipase_C_PInositol-sp_X_dom"/>
</dbReference>
<feature type="domain" description="PI-PLC Y-box" evidence="9">
    <location>
        <begin position="1619"/>
        <end position="1661"/>
    </location>
</feature>
<evidence type="ECO:0000256" key="2">
    <source>
        <dbReference type="ARBA" id="ARBA00022801"/>
    </source>
</evidence>
<proteinExistence type="predicted"/>
<dbReference type="PROSITE" id="PS50007">
    <property type="entry name" value="PIPLC_X_DOMAIN"/>
    <property type="match status" value="2"/>
</dbReference>
<accession>A0A553PDF9</accession>
<dbReference type="SMART" id="SM00239">
    <property type="entry name" value="C2"/>
    <property type="match status" value="2"/>
</dbReference>
<dbReference type="SMART" id="SM00149">
    <property type="entry name" value="PLCYc"/>
    <property type="match status" value="2"/>
</dbReference>
<keyword evidence="11" id="KW-1185">Reference proteome</keyword>
<dbReference type="EMBL" id="VCGU01000005">
    <property type="protein sequence ID" value="TRY75722.1"/>
    <property type="molecule type" value="Genomic_DNA"/>
</dbReference>
<dbReference type="InterPro" id="IPR017946">
    <property type="entry name" value="PLC-like_Pdiesterase_TIM-brl"/>
</dbReference>
<dbReference type="CDD" id="cd13361">
    <property type="entry name" value="PH_PLC_beta"/>
    <property type="match status" value="2"/>
</dbReference>
<feature type="domain" description="C2" evidence="8">
    <location>
        <begin position="729"/>
        <end position="857"/>
    </location>
</feature>
<feature type="non-terminal residue" evidence="10">
    <location>
        <position position="1"/>
    </location>
</feature>
<dbReference type="InterPro" id="IPR000008">
    <property type="entry name" value="C2_dom"/>
</dbReference>
<evidence type="ECO:0000256" key="6">
    <source>
        <dbReference type="RuleBase" id="RU361133"/>
    </source>
</evidence>
<dbReference type="GO" id="GO:0016042">
    <property type="term" value="P:lipid catabolic process"/>
    <property type="evidence" value="ECO:0007669"/>
    <property type="project" value="UniProtKB-KW"/>
</dbReference>
<dbReference type="Pfam" id="PF00388">
    <property type="entry name" value="PI-PLC-X"/>
    <property type="match status" value="4"/>
</dbReference>
<evidence type="ECO:0000256" key="1">
    <source>
        <dbReference type="ARBA" id="ARBA00012368"/>
    </source>
</evidence>
<dbReference type="Gene3D" id="2.30.29.240">
    <property type="match status" value="2"/>
</dbReference>
<dbReference type="InterPro" id="IPR001192">
    <property type="entry name" value="PI-PLC_fam"/>
</dbReference>
<keyword evidence="3 6" id="KW-0442">Lipid degradation</keyword>
<evidence type="ECO:0000256" key="7">
    <source>
        <dbReference type="SAM" id="MobiDB-lite"/>
    </source>
</evidence>
<dbReference type="InterPro" id="IPR053945">
    <property type="entry name" value="PLCB1-4-like_EFh"/>
</dbReference>
<dbReference type="InterPro" id="IPR001711">
    <property type="entry name" value="PLipase_C_Pinositol-sp_Y"/>
</dbReference>
<dbReference type="Pfam" id="PF17787">
    <property type="entry name" value="PH_14"/>
    <property type="match status" value="2"/>
</dbReference>
<dbReference type="InterPro" id="IPR011992">
    <property type="entry name" value="EF-hand-dom_pair"/>
</dbReference>
<dbReference type="CDD" id="cd00275">
    <property type="entry name" value="C2_PLC_like"/>
    <property type="match status" value="2"/>
</dbReference>
<sequence>AQALGWVIRTERSPIDGLRHHVLWLDRDRQAIPLNVLAMTKFIQLDWKIPVPEDLQLGTNCDRWTEEKEVVDFEADCRVIVDDCGFFIAWKSTSMEGDVLELSQVNDIRTGTLPTDMRLAQTLIKKYGDDVKDKSFSVCSGLDMVNVSLCHFVCQDKPTADFWKAGLRKITNNVKMNNACPKVNLQKHWRRITLTKAVDGKVSVRCIAKTFASGKTEKLVYQSLADLGLPSEKVCCPCQNDTIDEDLFTFDKFYSMYKTICPRSDIDELFKSVTKLDTIPIHKLIEFMNDRQRDPRLNEILFPSYTEKRCMEIINLYEKDEENQKKSEIITCRSCDTSPQQIGKEALTEYMLSDENAPVILDRLDIYQDMDQPLPHYYVNSSHNTYLIGKQFGGKSSVEIYRQVRDNELNLPCTPMLDRIRLNDHGLMALLSTYTQVLLGGCRCVELDCWDGKGADEGEVIITHGKAMCTNVYFKDCIEAIRDTAFVASDYPVILSFENHCNRNNQLKMANYCIDIFGDLLLKEPIPGYPLEKGKPMPPPSKLKRKILIKNKRLKPEVEKEELELYQKGALEIMDEVSEDTSAPDKKPEEGGDPAAATAPAHSGSTINVHPLLSSIINYVHPTKFQGFDHAEEQNQHFKMSSFAEPAALGYLKSQAIEFVNYNKRQISRLYPKGARVDSSNFMPQIFWNAGCQLVSLNFQTPDLPMQLNQGKFEYNGNCGYLLKPEFMRMQDKTFDPFAETPVDGVIAAQCSVTVISGQFLSQKREGTYVEVDMYGLPTDTIKKEFRTKVVPANGLNPIYNEDPFQFRKVVLPELAVLRFGVYNEEGKMLGQRILPFNDLQAGFRHIALKTEGNFPMSLPMLFCNIELKIYVPDGLGDFMDALCDPRAFLSAQEKRAEQLKALGIDETDISADVIESKSGKGAPKQGGDKGKTGPKKEDKKAEFALDPITCDLLRKEKAFQKTAKKYVKEFDSLQKKNRKERDNILTSQCKAIEKLMKSKKGVDATKDPDVIKTVQAQTQQWTEMMKKHTKAEREMLKVHLPAQEDIFKKIFETVQARQMKDLETYFLKETKDMMSSQAKVSVDTAKEVQGDATLKTKADKDRRLREKNQANTKKFMDERKNNAMKQNKRREKQNKLHATQLKDISKFIKESLEMYNTAEAEELLADKRPCCEKETVEFEAECKVAVDDCGFFVAWKSETKEGDVLELSQVNDIRPGILPNDARLAQTLIKKYGDDVKDKSFAVCSGLDMVNVSHCHFVCKDKATADVWKVGLRKITNNVKMNNACPKVNLEKHWRRITLTKTVDNKVSVRCIAKTFASGKTEKLVYQTLAEVGLPSEKNDSIEVDLFTFDKFYTIYKTICPRSDIDELFSSITKLDAIPILKMIEFMNERQRDPRLNEMLFPSYTEKRCMEIINLYEKDEENKKKKQIGKEALTEYMLSDENAPVILDRLDIYQDMDQPLPHYYVNSSHNTYLIGKQFGGKSSVEIYRQVRDHELNLPCSPMLDRIRLNDPGLMALLSTYTQVLLGGCRCVELDCWDGKGADEGEVIITHGKAMCTNVYFKDCIEAIRDTAFVASDYPVILSFENHCNRNNQLKMAKYCIEIFGDLLLREPLPGYPIFWNAGCQLVSLNFQTPDLPMQLNQGKFEYNGNCGYLLKPEFMRMQDKTFDPFAETPVDGVIAAQCSVTVISGQFLSQKREGTYVEVDMYGLPTDTIKKEFRTKVIPANGLNPIYNEDPFQFRKVVLPELAVLRFGVYNEEGKMLGQRILPFNDLQAGFRHIALKTEGNFPMSLPMLFCNIELKIYVPDGLGDFMDALCDPRAFLSAQEKRAEQLKALGIEETDISGDVIESKGGKTGGEKGEKGGKKEEKKAEEFSLDPITCDLLRNEKAFQKSAKKYIKEHETLQKKHKKERESVAGGQCKAIDKIMKSKKNVDPSKDPDIIKAVQDQTKQWTEMMNKQRKEEWEMLKAHLAAQEEIFKKVFETVQAKQMKDLEAFLGRETKEMMASQAKVSVDTAREVQGDATLKTKADKDRRLREKNQANTKRFMDERKNHMMKQNKKKEKQNKLHETQLGDISKYIKESIEMYTAEEQERKMANKRECYTEVAWNNGICKNWPHRSRAPKEHKSGRLQGRFEDLETKALRLKGRNFDDLDWVHWPGASAKGLNSGADNPGVAEARAGEVTKSTVFDKDSFLVFKGGLIGRGCKESLRPPLMGMLAFISGMEGQSADNFPSSEDCPGDKSRA</sequence>
<keyword evidence="5" id="KW-0807">Transducer</keyword>
<feature type="domain" description="C2" evidence="8">
    <location>
        <begin position="1661"/>
        <end position="1789"/>
    </location>
</feature>
<gene>
    <name evidence="10" type="ORF">TCAL_08675</name>
</gene>
<dbReference type="PANTHER" id="PTHR10336:SF36">
    <property type="entry name" value="1-PHOSPHATIDYLINOSITOL 4,5-BISPHOSPHATE PHOSPHODIESTERASE BETA-4"/>
    <property type="match status" value="1"/>
</dbReference>
<dbReference type="STRING" id="6832.A0A553PDF9"/>
<dbReference type="Gene3D" id="3.20.20.190">
    <property type="entry name" value="Phosphatidylinositol (PI) phosphodiesterase"/>
    <property type="match status" value="3"/>
</dbReference>
<dbReference type="InterPro" id="IPR035892">
    <property type="entry name" value="C2_domain_sf"/>
</dbReference>
<dbReference type="GO" id="GO:0048015">
    <property type="term" value="P:phosphatidylinositol-mediated signaling"/>
    <property type="evidence" value="ECO:0007669"/>
    <property type="project" value="TreeGrafter"/>
</dbReference>
<evidence type="ECO:0000256" key="3">
    <source>
        <dbReference type="ARBA" id="ARBA00022963"/>
    </source>
</evidence>
<dbReference type="EC" id="3.1.4.11" evidence="1 6"/>
<keyword evidence="4 6" id="KW-0443">Lipid metabolism</keyword>
<feature type="compositionally biased region" description="Basic and acidic residues" evidence="7">
    <location>
        <begin position="927"/>
        <end position="941"/>
    </location>
</feature>
<feature type="region of interest" description="Disordered" evidence="7">
    <location>
        <begin position="577"/>
        <end position="603"/>
    </location>
</feature>
<dbReference type="Proteomes" id="UP000318571">
    <property type="component" value="Chromosome 2"/>
</dbReference>
<dbReference type="SUPFAM" id="SSF50729">
    <property type="entry name" value="PH domain-like"/>
    <property type="match status" value="2"/>
</dbReference>
<feature type="compositionally biased region" description="Basic and acidic residues" evidence="7">
    <location>
        <begin position="1847"/>
        <end position="1870"/>
    </location>
</feature>
<evidence type="ECO:0000256" key="5">
    <source>
        <dbReference type="ARBA" id="ARBA00023224"/>
    </source>
</evidence>
<dbReference type="PROSITE" id="PS50004">
    <property type="entry name" value="C2"/>
    <property type="match status" value="2"/>
</dbReference>
<dbReference type="SUPFAM" id="SSF51695">
    <property type="entry name" value="PLC-like phosphodiesterases"/>
    <property type="match status" value="5"/>
</dbReference>
<protein>
    <recommendedName>
        <fullName evidence="1 6">Phosphoinositide phospholipase C</fullName>
        <ecNumber evidence="1 6">3.1.4.11</ecNumber>
    </recommendedName>
</protein>
<dbReference type="PANTHER" id="PTHR10336">
    <property type="entry name" value="PHOSPHOINOSITIDE-SPECIFIC PHOSPHOLIPASE C FAMILY PROTEIN"/>
    <property type="match status" value="1"/>
</dbReference>
<dbReference type="Pfam" id="PF00387">
    <property type="entry name" value="PI-PLC-Y"/>
    <property type="match status" value="2"/>
</dbReference>
<evidence type="ECO:0000313" key="11">
    <source>
        <dbReference type="Proteomes" id="UP000318571"/>
    </source>
</evidence>
<organism evidence="10 11">
    <name type="scientific">Tigriopus californicus</name>
    <name type="common">Marine copepod</name>
    <dbReference type="NCBI Taxonomy" id="6832"/>
    <lineage>
        <taxon>Eukaryota</taxon>
        <taxon>Metazoa</taxon>
        <taxon>Ecdysozoa</taxon>
        <taxon>Arthropoda</taxon>
        <taxon>Crustacea</taxon>
        <taxon>Multicrustacea</taxon>
        <taxon>Hexanauplia</taxon>
        <taxon>Copepoda</taxon>
        <taxon>Harpacticoida</taxon>
        <taxon>Harpacticidae</taxon>
        <taxon>Tigriopus</taxon>
    </lineage>
</organism>
<dbReference type="Pfam" id="PF22631">
    <property type="entry name" value="PLCB1-4-like_EFh"/>
    <property type="match status" value="2"/>
</dbReference>
<dbReference type="GO" id="GO:0046488">
    <property type="term" value="P:phosphatidylinositol metabolic process"/>
    <property type="evidence" value="ECO:0007669"/>
    <property type="project" value="TreeGrafter"/>
</dbReference>
<dbReference type="Gene3D" id="1.20.1230.10">
    <property type="entry name" value="Phospholipase C beta, distal C-terminal domain"/>
    <property type="match status" value="2"/>
</dbReference>
<dbReference type="SMART" id="SM00148">
    <property type="entry name" value="PLCXc"/>
    <property type="match status" value="2"/>
</dbReference>
<feature type="domain" description="PI-PLC Y-box" evidence="9">
    <location>
        <begin position="613"/>
        <end position="729"/>
    </location>
</feature>
<dbReference type="GO" id="GO:0004435">
    <property type="term" value="F:phosphatidylinositol-4,5-bisphosphate phospholipase C activity"/>
    <property type="evidence" value="ECO:0007669"/>
    <property type="project" value="UniProtKB-EC"/>
</dbReference>
<evidence type="ECO:0000259" key="9">
    <source>
        <dbReference type="PROSITE" id="PS50008"/>
    </source>
</evidence>
<comment type="caution">
    <text evidence="10">The sequence shown here is derived from an EMBL/GenBank/DDBJ whole genome shotgun (WGS) entry which is preliminary data.</text>
</comment>
<keyword evidence="2 6" id="KW-0378">Hydrolase</keyword>
<evidence type="ECO:0000256" key="4">
    <source>
        <dbReference type="ARBA" id="ARBA00023098"/>
    </source>
</evidence>
<evidence type="ECO:0000259" key="8">
    <source>
        <dbReference type="PROSITE" id="PS50004"/>
    </source>
</evidence>
<dbReference type="SUPFAM" id="SSF69989">
    <property type="entry name" value="C-terminal domain of PLC-beta"/>
    <property type="match status" value="2"/>
</dbReference>
<dbReference type="InterPro" id="IPR042531">
    <property type="entry name" value="PLC-beta_C_sf"/>
</dbReference>